<organism evidence="3">
    <name type="scientific">uncultured Caudovirales phage</name>
    <dbReference type="NCBI Taxonomy" id="2100421"/>
    <lineage>
        <taxon>Viruses</taxon>
        <taxon>Duplodnaviria</taxon>
        <taxon>Heunggongvirae</taxon>
        <taxon>Uroviricota</taxon>
        <taxon>Caudoviricetes</taxon>
        <taxon>Peduoviridae</taxon>
        <taxon>Maltschvirus</taxon>
        <taxon>Maltschvirus maltsch</taxon>
    </lineage>
</organism>
<feature type="domain" description="Siphovirus-type tail component RIFT-related" evidence="1">
    <location>
        <begin position="37"/>
        <end position="112"/>
    </location>
</feature>
<sequence>MPYTLTYSIQGTTYTLNGYDVVSGLKFNYLGDLGFGMAPLHRITQRGPLQQGDSDVDFRLDPRVLQLPFIFTANTMAEHYVIRDKVLAIFSPSNVIGTLTITRPDGTQRAIATKILGGLSLDVDAKSGYSVKTIVQMRADDPTWYNPTQTTIAGTSAIVGTPTPIPRLYPVTYGASGTINVNTSVTYSGTWNAYPNIVAVGPLNSLIIQNTSTGDIITLTANIAAGTTYIFDLRYGFKTVVDQLGANVLANISATSNLATFNLAPMPQVVGGINNISITATGGTSSSNVTLTYNDRFIGV</sequence>
<dbReference type="Pfam" id="PF05709">
    <property type="entry name" value="Sipho_tail"/>
    <property type="match status" value="1"/>
</dbReference>
<evidence type="ECO:0000259" key="1">
    <source>
        <dbReference type="Pfam" id="PF05709"/>
    </source>
</evidence>
<evidence type="ECO:0000313" key="2">
    <source>
        <dbReference type="EMBL" id="CAB4128657.1"/>
    </source>
</evidence>
<dbReference type="EMBL" id="LR798264">
    <property type="protein sequence ID" value="CAB5218677.1"/>
    <property type="molecule type" value="Genomic_DNA"/>
</dbReference>
<reference evidence="3" key="1">
    <citation type="submission" date="2020-05" db="EMBL/GenBank/DDBJ databases">
        <authorList>
            <person name="Chiriac C."/>
            <person name="Salcher M."/>
            <person name="Ghai R."/>
            <person name="Kavagutti S V."/>
        </authorList>
    </citation>
    <scope>NUCLEOTIDE SEQUENCE</scope>
</reference>
<proteinExistence type="predicted"/>
<protein>
    <submittedName>
        <fullName evidence="3">Siphovirus-type tail component</fullName>
    </submittedName>
</protein>
<dbReference type="InterPro" id="IPR008841">
    <property type="entry name" value="Siphovirus-type_tail_N"/>
</dbReference>
<name>A0A6J7WLP7_9CAUD</name>
<evidence type="ECO:0000313" key="3">
    <source>
        <dbReference type="EMBL" id="CAB5218677.1"/>
    </source>
</evidence>
<accession>A0A6J7WLP7</accession>
<dbReference type="EMBL" id="LR796224">
    <property type="protein sequence ID" value="CAB4128657.1"/>
    <property type="molecule type" value="Genomic_DNA"/>
</dbReference>
<gene>
    <name evidence="2" type="ORF">UFOVP107_53</name>
    <name evidence="3" type="ORF">UFOVP214_51</name>
</gene>